<dbReference type="InterPro" id="IPR009061">
    <property type="entry name" value="DNA-bd_dom_put_sf"/>
</dbReference>
<dbReference type="PROSITE" id="PS50937">
    <property type="entry name" value="HTH_MERR_2"/>
    <property type="match status" value="1"/>
</dbReference>
<reference evidence="3 4" key="1">
    <citation type="submission" date="2018-10" db="EMBL/GenBank/DDBJ databases">
        <title>Isolation from cow dung.</title>
        <authorList>
            <person name="Ling L."/>
        </authorList>
    </citation>
    <scope>NUCLEOTIDE SEQUENCE [LARGE SCALE GENOMIC DNA]</scope>
    <source>
        <strain evidence="3 4">NEAU-LL90</strain>
    </source>
</reference>
<comment type="caution">
    <text evidence="3">The sequence shown here is derived from an EMBL/GenBank/DDBJ whole genome shotgun (WGS) entry which is preliminary data.</text>
</comment>
<evidence type="ECO:0000259" key="2">
    <source>
        <dbReference type="PROSITE" id="PS50937"/>
    </source>
</evidence>
<dbReference type="OrthoDB" id="9809391at2"/>
<organism evidence="3 4">
    <name type="scientific">Nocardia stercoris</name>
    <dbReference type="NCBI Taxonomy" id="2483361"/>
    <lineage>
        <taxon>Bacteria</taxon>
        <taxon>Bacillati</taxon>
        <taxon>Actinomycetota</taxon>
        <taxon>Actinomycetes</taxon>
        <taxon>Mycobacteriales</taxon>
        <taxon>Nocardiaceae</taxon>
        <taxon>Nocardia</taxon>
    </lineage>
</organism>
<dbReference type="AlphaFoldDB" id="A0A3M2L582"/>
<keyword evidence="1" id="KW-0238">DNA-binding</keyword>
<name>A0A3M2L582_9NOCA</name>
<dbReference type="SMART" id="SM00422">
    <property type="entry name" value="HTH_MERR"/>
    <property type="match status" value="1"/>
</dbReference>
<dbReference type="InterPro" id="IPR047057">
    <property type="entry name" value="MerR_fam"/>
</dbReference>
<dbReference type="InterPro" id="IPR000551">
    <property type="entry name" value="MerR-type_HTH_dom"/>
</dbReference>
<evidence type="ECO:0000313" key="4">
    <source>
        <dbReference type="Proteomes" id="UP000279275"/>
    </source>
</evidence>
<evidence type="ECO:0000256" key="1">
    <source>
        <dbReference type="ARBA" id="ARBA00023125"/>
    </source>
</evidence>
<dbReference type="PANTHER" id="PTHR30204">
    <property type="entry name" value="REDOX-CYCLING DRUG-SENSING TRANSCRIPTIONAL ACTIVATOR SOXR"/>
    <property type="match status" value="1"/>
</dbReference>
<dbReference type="Gene3D" id="1.10.1660.10">
    <property type="match status" value="1"/>
</dbReference>
<dbReference type="EMBL" id="RFFH01000004">
    <property type="protein sequence ID" value="RMI32842.1"/>
    <property type="molecule type" value="Genomic_DNA"/>
</dbReference>
<dbReference type="SUPFAM" id="SSF46955">
    <property type="entry name" value="Putative DNA-binding domain"/>
    <property type="match status" value="1"/>
</dbReference>
<dbReference type="Proteomes" id="UP000279275">
    <property type="component" value="Unassembled WGS sequence"/>
</dbReference>
<gene>
    <name evidence="3" type="ORF">EBN03_13035</name>
</gene>
<sequence>MPATISSCVVATNHSPRIRGTRVVRRYAKSSSGVEVQQTVTDDTCSGELVSIGELSARTGLTVRTIRFYCDEGLLEARRSPGGHRMFDAGRAVDRLALIRRLRALGLGLDSITEVLHGQLSLAEAVAVESARLDVEFRSLAWRRASLRAVGTAAPVHRAERLALLAAAQDGGAVYDGIVQFWRRVLAPVARHRIAEWVCGNVPEPPHDPTAEQVVAFAELATLVADPAMTSTARQHYWRHQPETITHRQRLFDEVGELVMDVVPLITAGVAAHTGTELDRFVRAHATARGESDSPGFRRQLWIAARDPGRRVDRYWALTDQLNRSQLTVEAVHRWLLDSLSLHESGAAPDLDCAHPDNVGTCR</sequence>
<dbReference type="GO" id="GO:0003677">
    <property type="term" value="F:DNA binding"/>
    <property type="evidence" value="ECO:0007669"/>
    <property type="project" value="UniProtKB-KW"/>
</dbReference>
<dbReference type="CDD" id="cd00592">
    <property type="entry name" value="HTH_MerR-like"/>
    <property type="match status" value="1"/>
</dbReference>
<feature type="domain" description="HTH merR-type" evidence="2">
    <location>
        <begin position="49"/>
        <end position="118"/>
    </location>
</feature>
<accession>A0A3M2L582</accession>
<dbReference type="PANTHER" id="PTHR30204:SF93">
    <property type="entry name" value="HTH MERR-TYPE DOMAIN-CONTAINING PROTEIN"/>
    <property type="match status" value="1"/>
</dbReference>
<dbReference type="Pfam" id="PF13411">
    <property type="entry name" value="MerR_1"/>
    <property type="match status" value="1"/>
</dbReference>
<evidence type="ECO:0000313" key="3">
    <source>
        <dbReference type="EMBL" id="RMI32842.1"/>
    </source>
</evidence>
<proteinExistence type="predicted"/>
<keyword evidence="4" id="KW-1185">Reference proteome</keyword>
<dbReference type="GO" id="GO:0003700">
    <property type="term" value="F:DNA-binding transcription factor activity"/>
    <property type="evidence" value="ECO:0007669"/>
    <property type="project" value="InterPro"/>
</dbReference>
<protein>
    <submittedName>
        <fullName evidence="3">MerR family transcriptional regulator</fullName>
    </submittedName>
</protein>